<gene>
    <name evidence="10" type="ORF">PGO_125190</name>
</gene>
<feature type="region of interest" description="Disordered" evidence="8">
    <location>
        <begin position="984"/>
        <end position="1042"/>
    </location>
</feature>
<keyword evidence="5" id="KW-0067">ATP-binding</keyword>
<evidence type="ECO:0000256" key="3">
    <source>
        <dbReference type="ARBA" id="ARBA00022741"/>
    </source>
</evidence>
<feature type="compositionally biased region" description="Basic and acidic residues" evidence="8">
    <location>
        <begin position="1028"/>
        <end position="1042"/>
    </location>
</feature>
<feature type="compositionally biased region" description="Basic and acidic residues" evidence="8">
    <location>
        <begin position="1650"/>
        <end position="1665"/>
    </location>
</feature>
<dbReference type="InterPro" id="IPR013721">
    <property type="entry name" value="STAG"/>
</dbReference>
<feature type="compositionally biased region" description="Polar residues" evidence="8">
    <location>
        <begin position="2270"/>
        <end position="2280"/>
    </location>
</feature>
<feature type="compositionally biased region" description="Basic and acidic residues" evidence="8">
    <location>
        <begin position="1001"/>
        <end position="1010"/>
    </location>
</feature>
<dbReference type="PROSITE" id="PS51425">
    <property type="entry name" value="SCD"/>
    <property type="match status" value="1"/>
</dbReference>
<dbReference type="GO" id="GO:0003677">
    <property type="term" value="F:DNA binding"/>
    <property type="evidence" value="ECO:0007669"/>
    <property type="project" value="UniProtKB-KW"/>
</dbReference>
<feature type="region of interest" description="Disordered" evidence="8">
    <location>
        <begin position="549"/>
        <end position="576"/>
    </location>
</feature>
<dbReference type="OrthoDB" id="498590at2759"/>
<feature type="region of interest" description="Disordered" evidence="8">
    <location>
        <begin position="2139"/>
        <end position="2192"/>
    </location>
</feature>
<keyword evidence="11" id="KW-1185">Reference proteome</keyword>
<dbReference type="GO" id="GO:0016887">
    <property type="term" value="F:ATP hydrolysis activity"/>
    <property type="evidence" value="ECO:0007669"/>
    <property type="project" value="InterPro"/>
</dbReference>
<feature type="compositionally biased region" description="Low complexity" evidence="8">
    <location>
        <begin position="114"/>
        <end position="129"/>
    </location>
</feature>
<evidence type="ECO:0000256" key="7">
    <source>
        <dbReference type="ARBA" id="ARBA00023242"/>
    </source>
</evidence>
<keyword evidence="4" id="KW-0347">Helicase</keyword>
<feature type="compositionally biased region" description="Low complexity" evidence="8">
    <location>
        <begin position="1637"/>
        <end position="1649"/>
    </location>
</feature>
<feature type="compositionally biased region" description="Acidic residues" evidence="8">
    <location>
        <begin position="1437"/>
        <end position="1448"/>
    </location>
</feature>
<feature type="compositionally biased region" description="Polar residues" evidence="8">
    <location>
        <begin position="2249"/>
        <end position="2259"/>
    </location>
</feature>
<feature type="compositionally biased region" description="Basic residues" evidence="8">
    <location>
        <begin position="1482"/>
        <end position="1493"/>
    </location>
</feature>
<feature type="region of interest" description="Disordered" evidence="8">
    <location>
        <begin position="766"/>
        <end position="798"/>
    </location>
</feature>
<dbReference type="GO" id="GO:0004386">
    <property type="term" value="F:helicase activity"/>
    <property type="evidence" value="ECO:0007669"/>
    <property type="project" value="UniProtKB-KW"/>
</dbReference>
<feature type="compositionally biased region" description="Basic residues" evidence="8">
    <location>
        <begin position="2232"/>
        <end position="2241"/>
    </location>
</feature>
<feature type="compositionally biased region" description="Acidic residues" evidence="8">
    <location>
        <begin position="61"/>
        <end position="98"/>
    </location>
</feature>
<feature type="compositionally biased region" description="Basic and acidic residues" evidence="8">
    <location>
        <begin position="2260"/>
        <end position="2269"/>
    </location>
</feature>
<feature type="compositionally biased region" description="Basic and acidic residues" evidence="8">
    <location>
        <begin position="1449"/>
        <end position="1474"/>
    </location>
</feature>
<dbReference type="GO" id="GO:0005634">
    <property type="term" value="C:nucleus"/>
    <property type="evidence" value="ECO:0007669"/>
    <property type="project" value="UniProtKB-SubCell"/>
</dbReference>
<feature type="region of interest" description="Disordered" evidence="8">
    <location>
        <begin position="2225"/>
        <end position="2284"/>
    </location>
</feature>
<dbReference type="OMA" id="QMSKMKI"/>
<dbReference type="PANTHER" id="PTHR45797">
    <property type="entry name" value="RAD54-LIKE"/>
    <property type="match status" value="1"/>
</dbReference>
<comment type="subcellular location">
    <subcellularLocation>
        <location evidence="1">Nucleus</location>
    </subcellularLocation>
</comment>
<keyword evidence="3" id="KW-0547">Nucleotide-binding</keyword>
<keyword evidence="4" id="KW-0378">Hydrolase</keyword>
<keyword evidence="6" id="KW-0238">DNA-binding</keyword>
<evidence type="ECO:0000259" key="9">
    <source>
        <dbReference type="PROSITE" id="PS51425"/>
    </source>
</evidence>
<dbReference type="InterPro" id="IPR020839">
    <property type="entry name" value="SCD"/>
</dbReference>
<evidence type="ECO:0000256" key="8">
    <source>
        <dbReference type="SAM" id="MobiDB-lite"/>
    </source>
</evidence>
<feature type="compositionally biased region" description="Basic and acidic residues" evidence="8">
    <location>
        <begin position="2142"/>
        <end position="2172"/>
    </location>
</feature>
<evidence type="ECO:0000256" key="1">
    <source>
        <dbReference type="ARBA" id="ARBA00004123"/>
    </source>
</evidence>
<dbReference type="Proteomes" id="UP000195521">
    <property type="component" value="Unassembled WGS sequence"/>
</dbReference>
<evidence type="ECO:0000256" key="5">
    <source>
        <dbReference type="ARBA" id="ARBA00022840"/>
    </source>
</evidence>
<organism evidence="10 11">
    <name type="scientific">Plasmodium gonderi</name>
    <dbReference type="NCBI Taxonomy" id="77519"/>
    <lineage>
        <taxon>Eukaryota</taxon>
        <taxon>Sar</taxon>
        <taxon>Alveolata</taxon>
        <taxon>Apicomplexa</taxon>
        <taxon>Aconoidasida</taxon>
        <taxon>Haemosporida</taxon>
        <taxon>Plasmodiidae</taxon>
        <taxon>Plasmodium</taxon>
        <taxon>Plasmodium (Plasmodium)</taxon>
    </lineage>
</organism>
<dbReference type="GeneID" id="39749258"/>
<feature type="compositionally biased region" description="Polar residues" evidence="8">
    <location>
        <begin position="2173"/>
        <end position="2182"/>
    </location>
</feature>
<feature type="compositionally biased region" description="Basic residues" evidence="8">
    <location>
        <begin position="42"/>
        <end position="51"/>
    </location>
</feature>
<reference evidence="11" key="1">
    <citation type="submission" date="2017-04" db="EMBL/GenBank/DDBJ databases">
        <title>Plasmodium gonderi genome.</title>
        <authorList>
            <person name="Arisue N."/>
            <person name="Honma H."/>
            <person name="Kawai S."/>
            <person name="Tougan T."/>
            <person name="Tanabe K."/>
            <person name="Horii T."/>
        </authorList>
    </citation>
    <scope>NUCLEOTIDE SEQUENCE [LARGE SCALE GENOMIC DNA]</scope>
    <source>
        <strain evidence="11">ATCC 30045</strain>
    </source>
</reference>
<evidence type="ECO:0000256" key="4">
    <source>
        <dbReference type="ARBA" id="ARBA00022806"/>
    </source>
</evidence>
<feature type="compositionally biased region" description="Basic and acidic residues" evidence="8">
    <location>
        <begin position="166"/>
        <end position="175"/>
    </location>
</feature>
<feature type="region of interest" description="Disordered" evidence="8">
    <location>
        <begin position="247"/>
        <end position="284"/>
    </location>
</feature>
<proteinExistence type="inferred from homology"/>
<feature type="region of interest" description="Disordered" evidence="8">
    <location>
        <begin position="2347"/>
        <end position="2372"/>
    </location>
</feature>
<evidence type="ECO:0000256" key="6">
    <source>
        <dbReference type="ARBA" id="ARBA00023125"/>
    </source>
</evidence>
<evidence type="ECO:0000256" key="2">
    <source>
        <dbReference type="ARBA" id="ARBA00007025"/>
    </source>
</evidence>
<dbReference type="Pfam" id="PF21581">
    <property type="entry name" value="SCD"/>
    <property type="match status" value="1"/>
</dbReference>
<accession>A0A1Y1JJ55</accession>
<dbReference type="RefSeq" id="XP_028545110.1">
    <property type="nucleotide sequence ID" value="XM_028689309.1"/>
</dbReference>
<protein>
    <recommendedName>
        <fullName evidence="9">SCD domain-containing protein</fullName>
    </recommendedName>
</protein>
<dbReference type="PANTHER" id="PTHR45797:SF1">
    <property type="entry name" value="HELICASE ARIP4"/>
    <property type="match status" value="1"/>
</dbReference>
<keyword evidence="7" id="KW-0539">Nucleus</keyword>
<feature type="compositionally biased region" description="Basic and acidic residues" evidence="8">
    <location>
        <begin position="557"/>
        <end position="568"/>
    </location>
</feature>
<dbReference type="InterPro" id="IPR044574">
    <property type="entry name" value="ARIP4-like"/>
</dbReference>
<dbReference type="EMBL" id="BDQF01000013">
    <property type="protein sequence ID" value="GAW82521.1"/>
    <property type="molecule type" value="Genomic_DNA"/>
</dbReference>
<feature type="region of interest" description="Disordered" evidence="8">
    <location>
        <begin position="1631"/>
        <end position="1665"/>
    </location>
</feature>
<comment type="caution">
    <text evidence="10">The sequence shown here is derived from an EMBL/GenBank/DDBJ whole genome shotgun (WGS) entry which is preliminary data.</text>
</comment>
<evidence type="ECO:0000313" key="10">
    <source>
        <dbReference type="EMBL" id="GAW82521.1"/>
    </source>
</evidence>
<feature type="domain" description="SCD" evidence="9">
    <location>
        <begin position="639"/>
        <end position="726"/>
    </location>
</feature>
<feature type="compositionally biased region" description="Low complexity" evidence="8">
    <location>
        <begin position="2358"/>
        <end position="2367"/>
    </location>
</feature>
<feature type="compositionally biased region" description="Basic residues" evidence="8">
    <location>
        <begin position="1"/>
        <end position="11"/>
    </location>
</feature>
<feature type="region of interest" description="Disordered" evidence="8">
    <location>
        <begin position="1409"/>
        <end position="1506"/>
    </location>
</feature>
<feature type="compositionally biased region" description="Basic residues" evidence="8">
    <location>
        <begin position="139"/>
        <end position="152"/>
    </location>
</feature>
<feature type="region of interest" description="Disordered" evidence="8">
    <location>
        <begin position="1"/>
        <end position="198"/>
    </location>
</feature>
<feature type="region of interest" description="Disordered" evidence="8">
    <location>
        <begin position="2388"/>
        <end position="2418"/>
    </location>
</feature>
<dbReference type="Pfam" id="PF08514">
    <property type="entry name" value="STAG"/>
    <property type="match status" value="1"/>
</dbReference>
<comment type="similarity">
    <text evidence="2">Belongs to the SNF2/RAD54 helicase family.</text>
</comment>
<feature type="compositionally biased region" description="Polar residues" evidence="8">
    <location>
        <begin position="12"/>
        <end position="25"/>
    </location>
</feature>
<dbReference type="SUPFAM" id="SSF48371">
    <property type="entry name" value="ARM repeat"/>
    <property type="match status" value="1"/>
</dbReference>
<dbReference type="GO" id="GO:0005524">
    <property type="term" value="F:ATP binding"/>
    <property type="evidence" value="ECO:0007669"/>
    <property type="project" value="UniProtKB-KW"/>
</dbReference>
<evidence type="ECO:0000313" key="11">
    <source>
        <dbReference type="Proteomes" id="UP000195521"/>
    </source>
</evidence>
<dbReference type="InterPro" id="IPR016024">
    <property type="entry name" value="ARM-type_fold"/>
</dbReference>
<feature type="compositionally biased region" description="Basic residues" evidence="8">
    <location>
        <begin position="104"/>
        <end position="113"/>
    </location>
</feature>
<feature type="compositionally biased region" description="Acidic residues" evidence="8">
    <location>
        <begin position="1415"/>
        <end position="1426"/>
    </location>
</feature>
<feature type="compositionally biased region" description="Basic and acidic residues" evidence="8">
    <location>
        <begin position="1427"/>
        <end position="1436"/>
    </location>
</feature>
<name>A0A1Y1JJ55_PLAGO</name>
<sequence>MNGKMVLRRSSRLIQNTEQGKSVNYSLAEKTDEDDDDSSSKKRDRGKKKYIKNSSAVITSTDDDNTTEDSDYDANEDENGSSSEEEEKGTDDEDADTSEDPRGKKARNSKSTRKNGGYLNNRKNRNNNGDSDESSMKEKRGKNRGGSKKNHRNNNEKSIIPFQENSDDKEKHTLDEGSNNLDKSNKQNKQNKRKNKSYIDRLHEDIDDDDFDIFKKNSKFDRNKRISTSKRASSALDINLKKRKSIYVESSNSEDSSESDDEYTNEKTRPSKKLKKNNNNKMNDNEQIYKSNISASIHKNFEDFNLYEKIKKGPPNLHEIIEEIYYNLFNRENNEKVKISTFFLNFLAECSGNETLTWTIDIIDYIDKQVYLYEEITNDKNEHRLIPSNNTTVRSTSINEIITPSTAQSGSKIINIDEIIKDENSFEKVCTFKCEKLEQYLPPDLENDVLIKSKNENNKSYKAFTKFFSDFSYHFDENYIYEVLYICTWIFSLSVSKYRKLRFTASLASHSILLGLCKKINYINNHEKQVRKQLLSEYIREMAKNNNNLINKRGNNQRRDSTSSRDNKNGNNIANGEKTKQDIDIEELIQYNKKRDNDEIRSIIERNLIISQLIDNICEDRKSLTVLNNFLLCTYNILYRNKIKDVFLDIRVITLEYFHHYLQVLNTYFTNRKFTKLLIWILYDKDNKVKICSLNILTYFCTLYNANKNFKIVELLYMCKKKLLNLIFDNDYNVRMKTFELILQMSKMRIRKIDLIAFKKRNKRASMDSNNRRDLTKSSSSSQYDSNEDEENDTFTREGISGNNQLAIIEEENHKKDETSSDIVNILSKREKKIVSNLIWFNNNNKISKIITSLIYESQIKNKIKQCDKKRNNYFDVEQNDANCEIVKYNIIYLTKYLNKNIPTVKNFVHYFDYLTNYNENMKLYTVIDKFVTGIREKLDAVNCIDVIIELLCKDDISPFDYWEKCTETTMNNNELGRTCSKGGVEADAGTKKKKQNGRNTLKEKDKKTETCISSRSDGNDGSGGIEASEKEQNDGGDVDKPIEDRDLRKCLLYICESSYRNFQNDINELEKNKNRKSALATNSTNVADRNSMHTMKLSQDTNKIKKMIIYTFGIIKNSKLLIKLHQTNQEHLLLVFKILKIAIQECKHIYKNDEKNNIYNFSSTIMEYFKNDIDSNINFFQNNVFLHIKDTYEYLYYLLKNFNLPYYSSKYTMNMISMFLSLNEFFKRKDESTYHRNTATTSGNYKLSTDLFFDLYYTYFTNFLEAFSYYRKNYNAEIECEEDEEEYIKNGKNKVVIVNESLVHKDRNIVDSIENDLTVNLTKLIHMYTLCFNYINNNLSSYVEKKNDIKKINKSIKKVMEHDYFQFIVNEKCQSYYKENTFFTEFLDETILLQENDHFFYDVNRGSREKNHECEDDENVDEADDADKVDKTDKADETDEEEDEEEKGENYETDDKNVNSETHSDQRDEEYTTRKANSRKENKKSKKNKNRKPNGDKTMYINRNSGKNNTKFNDKVIFDKNEDIQHRQHFSNLYYSPDACMHANVVIQLCLYIIRAKINSVYYYEEEKNIPITPSSRLLLLCIDLIYVVYENYIYYLCKKRYFFNYIYNNFFLKNDTTVVVDDMEQNKNGKMEMQNKSSSTNLSTTNEKNNKNKELVDEEKGLTEKNKNEDHNYSVNIDHLKNLPNLSERKKKFLKNIFIELNYIYNNIVSLRDDLNDALIYLIKASNNTILKYGTFLNLMNVAQMENVFLYSIEDMKKYKTVEVYINLCSSGRGGGDHGDMSDMDYMGDESGLVNLQYLLKLESSHHGEKNNEKDANSSNGKKVEELVQSHQDINDEINKYKSVSRYVYKEDNVLFNFVTELFKNVENINNDNYNFVNSFLSIDIGIFFPINTYTYIADMCKIYNKDELSMDEKILEMQYMHMSLIIAQFILHCNNINIFNSCLGVLLLIHLNVKNKGLSSIALNFHNKLKKYNIEIFYEVLLCALIGLYTAYINNALEEKDLLLFSTSIASRLGVKILEKQKLPLCKFIHSCVNCALNLKNQNSFLKYILPYAQKLNLSDYQLNYLKKQMLNLIESYNTSNNTQIKFENSIFEHMILIICKKRKLNEEFKDSNYEQSYMSLNESIHLNISKNITRRVSRPSDEPSIKTRRSFKDVNTHLAQKSKEKSNNVDKNQNGLNTDSDDSQNDANTITEKYDHNDIDVERNQSKHVFNIKEELIDDKDDPEMIAKSKKNNKSQNKKIDENDVNNQENALLTRNKTDSSDYEKTQSNSTLSNFISPKEDDDNIYHIEGMNYGNNGTLSNDKRSIYEIESSPKPIRGKKITRLNLIDKKDFDSNIYNEHVDKSPNALRKNSEDQSLNSSLNDISDKDNDDISIISERKDKMNYFEENDDDSNSDIIPGMSPMKTRKKRRSDASTPISYADDLMNF</sequence>